<protein>
    <recommendedName>
        <fullName evidence="4">Protease inhibitor Inh</fullName>
    </recommendedName>
</protein>
<organism evidence="2 3">
    <name type="scientific">Sulfitobacter delicatus</name>
    <dbReference type="NCBI Taxonomy" id="218672"/>
    <lineage>
        <taxon>Bacteria</taxon>
        <taxon>Pseudomonadati</taxon>
        <taxon>Pseudomonadota</taxon>
        <taxon>Alphaproteobacteria</taxon>
        <taxon>Rhodobacterales</taxon>
        <taxon>Roseobacteraceae</taxon>
        <taxon>Sulfitobacter</taxon>
    </lineage>
</organism>
<dbReference type="RefSeq" id="WP_093739651.1">
    <property type="nucleotide sequence ID" value="NZ_FNBP01000002.1"/>
</dbReference>
<accession>A0A1G7LD44</accession>
<feature type="signal peptide" evidence="1">
    <location>
        <begin position="1"/>
        <end position="18"/>
    </location>
</feature>
<keyword evidence="1" id="KW-0732">Signal</keyword>
<dbReference type="OrthoDB" id="7658757at2"/>
<dbReference type="STRING" id="218672.SAMN04489759_102269"/>
<proteinExistence type="predicted"/>
<evidence type="ECO:0008006" key="4">
    <source>
        <dbReference type="Google" id="ProtNLM"/>
    </source>
</evidence>
<reference evidence="3" key="1">
    <citation type="submission" date="2016-10" db="EMBL/GenBank/DDBJ databases">
        <authorList>
            <person name="Varghese N."/>
            <person name="Submissions S."/>
        </authorList>
    </citation>
    <scope>NUCLEOTIDE SEQUENCE [LARGE SCALE GENOMIC DNA]</scope>
    <source>
        <strain evidence="3">DSM 16477</strain>
    </source>
</reference>
<evidence type="ECO:0000313" key="2">
    <source>
        <dbReference type="EMBL" id="SDF47408.1"/>
    </source>
</evidence>
<evidence type="ECO:0000256" key="1">
    <source>
        <dbReference type="SAM" id="SignalP"/>
    </source>
</evidence>
<dbReference type="EMBL" id="FNBP01000002">
    <property type="protein sequence ID" value="SDF47408.1"/>
    <property type="molecule type" value="Genomic_DNA"/>
</dbReference>
<sequence>MRSGLLALALSLALPAAAQTLLTPDEFLDRAESRTLTFEDWPAGGLVGVEEFLSRQHSRWVHADGHCTRGQITVEAPYVCFRYEDDPGRAHCWLPFDYEGKLLVQSPEGNVQMVTEVTRRPLICGDAPIS</sequence>
<name>A0A1G7LD44_9RHOB</name>
<feature type="chain" id="PRO_5011603081" description="Protease inhibitor Inh" evidence="1">
    <location>
        <begin position="19"/>
        <end position="130"/>
    </location>
</feature>
<dbReference type="Proteomes" id="UP000199399">
    <property type="component" value="Unassembled WGS sequence"/>
</dbReference>
<dbReference type="AlphaFoldDB" id="A0A1G7LD44"/>
<gene>
    <name evidence="2" type="ORF">SAMN04489759_102269</name>
</gene>
<keyword evidence="3" id="KW-1185">Reference proteome</keyword>
<evidence type="ECO:0000313" key="3">
    <source>
        <dbReference type="Proteomes" id="UP000199399"/>
    </source>
</evidence>